<dbReference type="Proteomes" id="UP001440984">
    <property type="component" value="Unassembled WGS sequence"/>
</dbReference>
<dbReference type="EMBL" id="JBDZYD010000010">
    <property type="protein sequence ID" value="MEQ0562828.1"/>
    <property type="molecule type" value="Genomic_DNA"/>
</dbReference>
<dbReference type="EMBL" id="JBDZYD010000007">
    <property type="protein sequence ID" value="MEQ0561248.1"/>
    <property type="molecule type" value="Genomic_DNA"/>
</dbReference>
<feature type="region of interest" description="Disordered" evidence="1">
    <location>
        <begin position="28"/>
        <end position="57"/>
    </location>
</feature>
<accession>A0ABV0LKJ3</accession>
<evidence type="ECO:0000313" key="5">
    <source>
        <dbReference type="Proteomes" id="UP001440984"/>
    </source>
</evidence>
<dbReference type="RefSeq" id="WP_348952450.1">
    <property type="nucleotide sequence ID" value="NZ_JBDZYD010000007.1"/>
</dbReference>
<comment type="caution">
    <text evidence="4">The sequence shown here is derived from an EMBL/GenBank/DDBJ whole genome shotgun (WGS) entry which is preliminary data.</text>
</comment>
<gene>
    <name evidence="3" type="ORF">ABJI51_19345</name>
    <name evidence="4" type="ORF">ABJI51_27435</name>
</gene>
<feature type="chain" id="PRO_5045032836" evidence="2">
    <location>
        <begin position="26"/>
        <end position="204"/>
    </location>
</feature>
<protein>
    <submittedName>
        <fullName evidence="4">DUF3558 domain-containing protein</fullName>
    </submittedName>
</protein>
<reference evidence="4 5" key="1">
    <citation type="submission" date="2024-05" db="EMBL/GenBank/DDBJ databases">
        <authorList>
            <person name="Zhao H."/>
            <person name="Xu Y."/>
            <person name="Lin S."/>
            <person name="Spain J.C."/>
            <person name="Zhou N.-Y."/>
        </authorList>
    </citation>
    <scope>NUCLEOTIDE SEQUENCE [LARGE SCALE GENOMIC DNA]</scope>
    <source>
        <strain evidence="4 5">NEAU-NG30</strain>
    </source>
</reference>
<name>A0ABV0LKJ3_9PSEU</name>
<keyword evidence="2" id="KW-0732">Signal</keyword>
<dbReference type="Pfam" id="PF12079">
    <property type="entry name" value="DUF3558"/>
    <property type="match status" value="1"/>
</dbReference>
<evidence type="ECO:0000256" key="2">
    <source>
        <dbReference type="SAM" id="SignalP"/>
    </source>
</evidence>
<proteinExistence type="predicted"/>
<feature type="signal peptide" evidence="2">
    <location>
        <begin position="1"/>
        <end position="25"/>
    </location>
</feature>
<evidence type="ECO:0000256" key="1">
    <source>
        <dbReference type="SAM" id="MobiDB-lite"/>
    </source>
</evidence>
<organism evidence="4 5">
    <name type="scientific">Amycolatopsis melonis</name>
    <dbReference type="NCBI Taxonomy" id="3156488"/>
    <lineage>
        <taxon>Bacteria</taxon>
        <taxon>Bacillati</taxon>
        <taxon>Actinomycetota</taxon>
        <taxon>Actinomycetes</taxon>
        <taxon>Pseudonocardiales</taxon>
        <taxon>Pseudonocardiaceae</taxon>
        <taxon>Amycolatopsis</taxon>
    </lineage>
</organism>
<keyword evidence="5" id="KW-1185">Reference proteome</keyword>
<feature type="compositionally biased region" description="Low complexity" evidence="1">
    <location>
        <begin position="28"/>
        <end position="44"/>
    </location>
</feature>
<evidence type="ECO:0000313" key="4">
    <source>
        <dbReference type="EMBL" id="MEQ0562828.1"/>
    </source>
</evidence>
<sequence length="204" mass="20483">MNRRGITAVTVAAACAILLAGCAGKRGTASPAPSTAESTAATLPHTGAPTVDSPLSPAVLDGSPCDSALTSSQVDHLLGQPTPAKPSDTQLGPMCQWSSASGSGAGITVAYQTKSDQGISLAYQNVQPTAARWKSLAPIRGFPAVAYTNSADKRACVIVVGVTDKLAFSTGLTLGDKAAGEGKDCFDLAPEVAGTVLTNLKARA</sequence>
<dbReference type="InterPro" id="IPR024520">
    <property type="entry name" value="DUF3558"/>
</dbReference>
<dbReference type="PROSITE" id="PS51257">
    <property type="entry name" value="PROKAR_LIPOPROTEIN"/>
    <property type="match status" value="1"/>
</dbReference>
<evidence type="ECO:0000313" key="3">
    <source>
        <dbReference type="EMBL" id="MEQ0561248.1"/>
    </source>
</evidence>